<evidence type="ECO:0000256" key="1">
    <source>
        <dbReference type="ARBA" id="ARBA00001968"/>
    </source>
</evidence>
<evidence type="ECO:0000256" key="4">
    <source>
        <dbReference type="ARBA" id="ARBA00022722"/>
    </source>
</evidence>
<organism evidence="9 10">
    <name type="scientific">Amphiprion ocellaris</name>
    <name type="common">Clown anemonefish</name>
    <dbReference type="NCBI Taxonomy" id="80972"/>
    <lineage>
        <taxon>Eukaryota</taxon>
        <taxon>Metazoa</taxon>
        <taxon>Chordata</taxon>
        <taxon>Craniata</taxon>
        <taxon>Vertebrata</taxon>
        <taxon>Euteleostomi</taxon>
        <taxon>Actinopterygii</taxon>
        <taxon>Neopterygii</taxon>
        <taxon>Teleostei</taxon>
        <taxon>Neoteleostei</taxon>
        <taxon>Acanthomorphata</taxon>
        <taxon>Ovalentaria</taxon>
        <taxon>Pomacentridae</taxon>
        <taxon>Amphiprion</taxon>
    </lineage>
</organism>
<dbReference type="PANTHER" id="PTHR22930:SF236">
    <property type="entry name" value="PROTEIN ALP1-LIKE-RELATED"/>
    <property type="match status" value="1"/>
</dbReference>
<reference evidence="9" key="2">
    <citation type="submission" date="2025-08" db="UniProtKB">
        <authorList>
            <consortium name="Ensembl"/>
        </authorList>
    </citation>
    <scope>IDENTIFICATION</scope>
</reference>
<keyword evidence="10" id="KW-1185">Reference proteome</keyword>
<dbReference type="Proteomes" id="UP001501940">
    <property type="component" value="Chromosome 5"/>
</dbReference>
<name>A0AAQ5X8A6_AMPOC</name>
<protein>
    <recommendedName>
        <fullName evidence="8">DDE Tnp4 domain-containing protein</fullName>
    </recommendedName>
</protein>
<reference evidence="9" key="3">
    <citation type="submission" date="2025-09" db="UniProtKB">
        <authorList>
            <consortium name="Ensembl"/>
        </authorList>
    </citation>
    <scope>IDENTIFICATION</scope>
</reference>
<evidence type="ECO:0000256" key="3">
    <source>
        <dbReference type="ARBA" id="ARBA00006958"/>
    </source>
</evidence>
<dbReference type="InterPro" id="IPR045249">
    <property type="entry name" value="HARBI1-like"/>
</dbReference>
<feature type="domain" description="DDE Tnp4" evidence="8">
    <location>
        <begin position="18"/>
        <end position="181"/>
    </location>
</feature>
<comment type="similarity">
    <text evidence="3">Belongs to the HARBI1 family.</text>
</comment>
<evidence type="ECO:0000259" key="8">
    <source>
        <dbReference type="Pfam" id="PF13359"/>
    </source>
</evidence>
<reference evidence="9 10" key="1">
    <citation type="submission" date="2022-01" db="EMBL/GenBank/DDBJ databases">
        <title>A chromosome-scale genome assembly of the false clownfish, Amphiprion ocellaris.</title>
        <authorList>
            <person name="Ryu T."/>
        </authorList>
    </citation>
    <scope>NUCLEOTIDE SEQUENCE [LARGE SCALE GENOMIC DNA]</scope>
</reference>
<dbReference type="Pfam" id="PF13359">
    <property type="entry name" value="DDE_Tnp_4"/>
    <property type="match status" value="1"/>
</dbReference>
<dbReference type="PANTHER" id="PTHR22930">
    <property type="match status" value="1"/>
</dbReference>
<evidence type="ECO:0000313" key="10">
    <source>
        <dbReference type="Proteomes" id="UP001501940"/>
    </source>
</evidence>
<accession>A0AAQ5X8A6</accession>
<dbReference type="GeneTree" id="ENSGT00940000163250"/>
<proteinExistence type="inferred from homology"/>
<comment type="subcellular location">
    <subcellularLocation>
        <location evidence="2">Nucleus</location>
    </subcellularLocation>
</comment>
<keyword evidence="6" id="KW-0378">Hydrolase</keyword>
<dbReference type="Ensembl" id="ENSAOCT00000050731.1">
    <property type="protein sequence ID" value="ENSAOCP00000037523.1"/>
    <property type="gene ID" value="ENSAOCG00000028632.1"/>
</dbReference>
<keyword evidence="5" id="KW-0479">Metal-binding</keyword>
<keyword evidence="7" id="KW-0539">Nucleus</keyword>
<sequence>MACFFKSRWRTPQCVGAIDSSHIPIIAPEKYPRDYCNRKGWHSVVLQAVVDGKGLFWDVCVGFPGSVCDARVLKQSHLWTILSDGQLLGQNKVTISGCDVGHYLIGDPAYPMLEWLMKPFSDTDRLTPEQHTYNYRLSSVQSVVQMAFGRLKGRWRCLLKRNDCKLELSKKMALACCVLHNICEERGDDFVEELPGRHVNIQPSVQPVPDHGNQEGTDIRAALMEYFNRADEWRFECD</sequence>
<dbReference type="GO" id="GO:0046872">
    <property type="term" value="F:metal ion binding"/>
    <property type="evidence" value="ECO:0007669"/>
    <property type="project" value="UniProtKB-KW"/>
</dbReference>
<dbReference type="GO" id="GO:0016787">
    <property type="term" value="F:hydrolase activity"/>
    <property type="evidence" value="ECO:0007669"/>
    <property type="project" value="UniProtKB-KW"/>
</dbReference>
<dbReference type="InterPro" id="IPR027806">
    <property type="entry name" value="HARBI1_dom"/>
</dbReference>
<evidence type="ECO:0000256" key="2">
    <source>
        <dbReference type="ARBA" id="ARBA00004123"/>
    </source>
</evidence>
<keyword evidence="4" id="KW-0540">Nuclease</keyword>
<evidence type="ECO:0000256" key="6">
    <source>
        <dbReference type="ARBA" id="ARBA00022801"/>
    </source>
</evidence>
<dbReference type="AlphaFoldDB" id="A0AAQ5X8A6"/>
<evidence type="ECO:0000256" key="5">
    <source>
        <dbReference type="ARBA" id="ARBA00022723"/>
    </source>
</evidence>
<evidence type="ECO:0000313" key="9">
    <source>
        <dbReference type="Ensembl" id="ENSAOCP00000037523.1"/>
    </source>
</evidence>
<comment type="cofactor">
    <cofactor evidence="1">
        <name>a divalent metal cation</name>
        <dbReference type="ChEBI" id="CHEBI:60240"/>
    </cofactor>
</comment>
<evidence type="ECO:0000256" key="7">
    <source>
        <dbReference type="ARBA" id="ARBA00023242"/>
    </source>
</evidence>
<dbReference type="GO" id="GO:0004518">
    <property type="term" value="F:nuclease activity"/>
    <property type="evidence" value="ECO:0007669"/>
    <property type="project" value="UniProtKB-KW"/>
</dbReference>
<dbReference type="GO" id="GO:0005634">
    <property type="term" value="C:nucleus"/>
    <property type="evidence" value="ECO:0007669"/>
    <property type="project" value="UniProtKB-SubCell"/>
</dbReference>